<feature type="transmembrane region" description="Helical" evidence="7">
    <location>
        <begin position="156"/>
        <end position="184"/>
    </location>
</feature>
<evidence type="ECO:0000256" key="3">
    <source>
        <dbReference type="ARBA" id="ARBA00022475"/>
    </source>
</evidence>
<evidence type="ECO:0000313" key="9">
    <source>
        <dbReference type="Proteomes" id="UP000283786"/>
    </source>
</evidence>
<keyword evidence="9" id="KW-1185">Reference proteome</keyword>
<comment type="similarity">
    <text evidence="7">Belongs to the binding-protein-dependent transport system permease family.</text>
</comment>
<feature type="transmembrane region" description="Helical" evidence="7">
    <location>
        <begin position="71"/>
        <end position="96"/>
    </location>
</feature>
<dbReference type="EMBL" id="CP060436">
    <property type="protein sequence ID" value="QPM90987.1"/>
    <property type="molecule type" value="Genomic_DNA"/>
</dbReference>
<keyword evidence="3" id="KW-1003">Cell membrane</keyword>
<evidence type="ECO:0000256" key="5">
    <source>
        <dbReference type="ARBA" id="ARBA00022989"/>
    </source>
</evidence>
<dbReference type="KEGG" id="palw:PSAL_022300"/>
<keyword evidence="5 7" id="KW-1133">Transmembrane helix</keyword>
<evidence type="ECO:0000313" key="8">
    <source>
        <dbReference type="EMBL" id="QPM90987.1"/>
    </source>
</evidence>
<gene>
    <name evidence="8" type="primary">ugpA_2</name>
    <name evidence="8" type="ORF">PSAL_022300</name>
</gene>
<dbReference type="RefSeq" id="WP_119837663.1">
    <property type="nucleotide sequence ID" value="NZ_CP060436.1"/>
</dbReference>
<dbReference type="OrthoDB" id="9773727at2"/>
<evidence type="ECO:0000256" key="1">
    <source>
        <dbReference type="ARBA" id="ARBA00004651"/>
    </source>
</evidence>
<feature type="transmembrane region" description="Helical" evidence="7">
    <location>
        <begin position="108"/>
        <end position="128"/>
    </location>
</feature>
<feature type="transmembrane region" description="Helical" evidence="7">
    <location>
        <begin position="263"/>
        <end position="288"/>
    </location>
</feature>
<dbReference type="SUPFAM" id="SSF161098">
    <property type="entry name" value="MetI-like"/>
    <property type="match status" value="1"/>
</dbReference>
<evidence type="ECO:0000256" key="4">
    <source>
        <dbReference type="ARBA" id="ARBA00022692"/>
    </source>
</evidence>
<dbReference type="InterPro" id="IPR000515">
    <property type="entry name" value="MetI-like"/>
</dbReference>
<dbReference type="CDD" id="cd06261">
    <property type="entry name" value="TM_PBP2"/>
    <property type="match status" value="1"/>
</dbReference>
<comment type="subcellular location">
    <subcellularLocation>
        <location evidence="1 7">Cell membrane</location>
        <topology evidence="1 7">Multi-pass membrane protein</topology>
    </subcellularLocation>
</comment>
<protein>
    <submittedName>
        <fullName evidence="8">sn-glycerol-3-phosphate transport system permease protein UgpA</fullName>
    </submittedName>
</protein>
<dbReference type="PANTHER" id="PTHR30193:SF37">
    <property type="entry name" value="INNER MEMBRANE ABC TRANSPORTER PERMEASE PROTEIN YCJO"/>
    <property type="match status" value="1"/>
</dbReference>
<dbReference type="AlphaFoldDB" id="A0A418SKS2"/>
<name>A0A418SKS2_9RHOB</name>
<reference evidence="8 9" key="1">
    <citation type="submission" date="2020-08" db="EMBL/GenBank/DDBJ databases">
        <title>Genome sequence of Rhodobacteraceae bacterium Lw-13e.</title>
        <authorList>
            <person name="Poehlein A."/>
            <person name="Wolter L."/>
            <person name="Daniel R."/>
            <person name="Brinkhoff T."/>
        </authorList>
    </citation>
    <scope>NUCLEOTIDE SEQUENCE [LARGE SCALE GENOMIC DNA]</scope>
    <source>
        <strain evidence="8 9">Lw-13e</strain>
    </source>
</reference>
<dbReference type="PANTHER" id="PTHR30193">
    <property type="entry name" value="ABC TRANSPORTER PERMEASE PROTEIN"/>
    <property type="match status" value="1"/>
</dbReference>
<dbReference type="Gene3D" id="1.10.3720.10">
    <property type="entry name" value="MetI-like"/>
    <property type="match status" value="1"/>
</dbReference>
<evidence type="ECO:0000256" key="6">
    <source>
        <dbReference type="ARBA" id="ARBA00023136"/>
    </source>
</evidence>
<dbReference type="PROSITE" id="PS50928">
    <property type="entry name" value="ABC_TM1"/>
    <property type="match status" value="1"/>
</dbReference>
<organism evidence="8 9">
    <name type="scientific">Pseudooceanicola algae</name>
    <dbReference type="NCBI Taxonomy" id="1537215"/>
    <lineage>
        <taxon>Bacteria</taxon>
        <taxon>Pseudomonadati</taxon>
        <taxon>Pseudomonadota</taxon>
        <taxon>Alphaproteobacteria</taxon>
        <taxon>Rhodobacterales</taxon>
        <taxon>Paracoccaceae</taxon>
        <taxon>Pseudooceanicola</taxon>
    </lineage>
</organism>
<dbReference type="Proteomes" id="UP000283786">
    <property type="component" value="Chromosome"/>
</dbReference>
<dbReference type="InterPro" id="IPR035906">
    <property type="entry name" value="MetI-like_sf"/>
</dbReference>
<evidence type="ECO:0000256" key="7">
    <source>
        <dbReference type="RuleBase" id="RU363032"/>
    </source>
</evidence>
<dbReference type="InterPro" id="IPR051393">
    <property type="entry name" value="ABC_transporter_permease"/>
</dbReference>
<accession>A0A418SKS2</accession>
<evidence type="ECO:0000256" key="2">
    <source>
        <dbReference type="ARBA" id="ARBA00022448"/>
    </source>
</evidence>
<keyword evidence="6 7" id="KW-0472">Membrane</keyword>
<feature type="transmembrane region" description="Helical" evidence="7">
    <location>
        <begin position="12"/>
        <end position="36"/>
    </location>
</feature>
<keyword evidence="4 7" id="KW-0812">Transmembrane</keyword>
<dbReference type="Pfam" id="PF00528">
    <property type="entry name" value="BPD_transp_1"/>
    <property type="match status" value="1"/>
</dbReference>
<proteinExistence type="inferred from homology"/>
<dbReference type="GO" id="GO:0005886">
    <property type="term" value="C:plasma membrane"/>
    <property type="evidence" value="ECO:0007669"/>
    <property type="project" value="UniProtKB-SubCell"/>
</dbReference>
<sequence>MNRRESLTNLVLAGPAALALVLFIFLPVAVVFVLAFTDYQIGAPGMGWVGLDNFSKLFGSRLGRNAILNTLTYVAIVIPASVGLGLLVALGLHALARSLPRIAAILKAVYFLPVAATLVAMAVSWQMLLHPSLGLVNGWASALGLPAPLWLSDRSLVLYTLAGIGVWQTVGYNMVLFLAGLAAIQPALYDAAEVDGASRGWSRFWLVTWPMLGPTTLFVLVVTAASAFRVFETVATLTKGGPAFASDTIVYALYREGFVYFKAGYASAITVVFFIALLLLTALQVWVVERKVHYR</sequence>
<feature type="transmembrane region" description="Helical" evidence="7">
    <location>
        <begin position="204"/>
        <end position="228"/>
    </location>
</feature>
<dbReference type="GO" id="GO:0055085">
    <property type="term" value="P:transmembrane transport"/>
    <property type="evidence" value="ECO:0007669"/>
    <property type="project" value="InterPro"/>
</dbReference>
<keyword evidence="2 7" id="KW-0813">Transport</keyword>